<sequence length="93" mass="10416">MPSTATTPAAARRSLAGIRWVPTIFAMVCIGYGVSAYRRNQIETYLSRNADFEKRDMGRRTRSTVLMDAYGDKSSLADIERAMAIYESQQGDE</sequence>
<comment type="caution">
    <text evidence="2">The sequence shown here is derived from an EMBL/GenBank/DDBJ whole genome shotgun (WGS) entry which is preliminary data.</text>
</comment>
<dbReference type="Proteomes" id="UP000094444">
    <property type="component" value="Unassembled WGS sequence"/>
</dbReference>
<evidence type="ECO:0000313" key="2">
    <source>
        <dbReference type="EMBL" id="POS68811.1"/>
    </source>
</evidence>
<organism evidence="2 3">
    <name type="scientific">Diaporthe helianthi</name>
    <dbReference type="NCBI Taxonomy" id="158607"/>
    <lineage>
        <taxon>Eukaryota</taxon>
        <taxon>Fungi</taxon>
        <taxon>Dikarya</taxon>
        <taxon>Ascomycota</taxon>
        <taxon>Pezizomycotina</taxon>
        <taxon>Sordariomycetes</taxon>
        <taxon>Sordariomycetidae</taxon>
        <taxon>Diaporthales</taxon>
        <taxon>Diaporthaceae</taxon>
        <taxon>Diaporthe</taxon>
    </lineage>
</organism>
<dbReference type="EMBL" id="MAVT02003124">
    <property type="protein sequence ID" value="POS68811.1"/>
    <property type="molecule type" value="Genomic_DNA"/>
</dbReference>
<gene>
    <name evidence="2" type="ORF">DHEL01_v212795</name>
</gene>
<reference evidence="2" key="1">
    <citation type="submission" date="2017-09" db="EMBL/GenBank/DDBJ databases">
        <title>Polyketide synthases of a Diaporthe helianthi virulent isolate.</title>
        <authorList>
            <person name="Baroncelli R."/>
        </authorList>
    </citation>
    <scope>NUCLEOTIDE SEQUENCE [LARGE SCALE GENOMIC DNA]</scope>
    <source>
        <strain evidence="2">7/96</strain>
    </source>
</reference>
<keyword evidence="1" id="KW-0812">Transmembrane</keyword>
<protein>
    <submittedName>
        <fullName evidence="2">Uncharacterized protein</fullName>
    </submittedName>
</protein>
<evidence type="ECO:0000256" key="1">
    <source>
        <dbReference type="SAM" id="Phobius"/>
    </source>
</evidence>
<keyword evidence="1" id="KW-1133">Transmembrane helix</keyword>
<dbReference type="InParanoid" id="A0A2P5HEX8"/>
<feature type="transmembrane region" description="Helical" evidence="1">
    <location>
        <begin position="20"/>
        <end position="38"/>
    </location>
</feature>
<keyword evidence="1" id="KW-0472">Membrane</keyword>
<evidence type="ECO:0000313" key="3">
    <source>
        <dbReference type="Proteomes" id="UP000094444"/>
    </source>
</evidence>
<dbReference type="AlphaFoldDB" id="A0A2P5HEX8"/>
<proteinExistence type="predicted"/>
<dbReference type="OrthoDB" id="4338954at2759"/>
<dbReference type="STRING" id="158607.A0A2P5HEX8"/>
<accession>A0A2P5HEX8</accession>
<name>A0A2P5HEX8_DIAHE</name>
<keyword evidence="3" id="KW-1185">Reference proteome</keyword>